<dbReference type="AlphaFoldDB" id="A0AA89CC20"/>
<comment type="caution">
    <text evidence="1">The sequence shown here is derived from an EMBL/GenBank/DDBJ whole genome shotgun (WGS) entry which is preliminary data.</text>
</comment>
<proteinExistence type="predicted"/>
<evidence type="ECO:0000313" key="2">
    <source>
        <dbReference type="Proteomes" id="UP000029575"/>
    </source>
</evidence>
<name>A0AA89CC20_BURCE</name>
<gene>
    <name evidence="1" type="ORF">DM43_1916</name>
</gene>
<protein>
    <submittedName>
        <fullName evidence="1">Peptidase M48 family protein</fullName>
    </submittedName>
</protein>
<accession>A0AA89CC20</accession>
<dbReference type="EMBL" id="JPGD01000006">
    <property type="protein sequence ID" value="KGB93263.1"/>
    <property type="molecule type" value="Genomic_DNA"/>
</dbReference>
<reference evidence="1 2" key="1">
    <citation type="submission" date="2014-06" db="EMBL/GenBank/DDBJ databases">
        <authorList>
            <person name="Bishop-Lilly K.A."/>
            <person name="Broomall S.M."/>
            <person name="Chain P.S."/>
            <person name="Chertkov O."/>
            <person name="Coyne S.R."/>
            <person name="Daligault H.E."/>
            <person name="Davenport K.W."/>
            <person name="Erkkila T."/>
            <person name="Frey K.G."/>
            <person name="Gibbons H.S."/>
            <person name="Gu W."/>
            <person name="Jaissle J."/>
            <person name="Johnson S.L."/>
            <person name="Koroleva G.I."/>
            <person name="Ladner J.T."/>
            <person name="Lo C.-C."/>
            <person name="Minogue T.D."/>
            <person name="Munk C."/>
            <person name="Palacios G.F."/>
            <person name="Redden C.L."/>
            <person name="Rosenzweig C.N."/>
            <person name="Scholz M.B."/>
            <person name="Teshima H."/>
            <person name="Xu Y."/>
        </authorList>
    </citation>
    <scope>NUCLEOTIDE SEQUENCE [LARGE SCALE GENOMIC DNA]</scope>
    <source>
        <strain evidence="1 2">DWS 37UF10B-2</strain>
    </source>
</reference>
<dbReference type="Proteomes" id="UP000029575">
    <property type="component" value="Unassembled WGS sequence"/>
</dbReference>
<evidence type="ECO:0000313" key="1">
    <source>
        <dbReference type="EMBL" id="KGB93263.1"/>
    </source>
</evidence>
<organism evidence="1 2">
    <name type="scientific">Burkholderia cepacia</name>
    <name type="common">Pseudomonas cepacia</name>
    <dbReference type="NCBI Taxonomy" id="292"/>
    <lineage>
        <taxon>Bacteria</taxon>
        <taxon>Pseudomonadati</taxon>
        <taxon>Pseudomonadota</taxon>
        <taxon>Betaproteobacteria</taxon>
        <taxon>Burkholderiales</taxon>
        <taxon>Burkholderiaceae</taxon>
        <taxon>Burkholderia</taxon>
        <taxon>Burkholderia cepacia complex</taxon>
    </lineage>
</organism>
<sequence length="398" mass="43549">MDSHAPNRHALAPLVYHETVADYLRRHEPDVWRWTGERQTHAEQLESLRASLLRETYRIDADAHGNVHAALALAMERLGIVDVPATLYQSPGTQMNASLVFVPGEIHILLQGPVLERLAPEELLAILGHELAHYVLWSLDGGRFLTADRILNDAVAAPGGADSHRETFRRYALHTELFADRGGALAADAVAPAVSTLVKVQTGISTVDAAAYLRQAAEIESNESGASAALSHPETFIRARALALWWDGEASLDSWIDTRLHGPLSLERLDLPGQARLQALTRGFLAHYLDGASLASDAVLAQVRMLFPDWRDDEPVAGPDAFDAAGVDDSVRSYLNALMMDLALADPDQRDVALLRAGQVARSLGSLDALQLNLRRDAGLGKRELERYKRQLAEEKDA</sequence>
<dbReference type="Gene3D" id="3.30.2010.10">
    <property type="entry name" value="Metalloproteases ('zincins'), catalytic domain"/>
    <property type="match status" value="1"/>
</dbReference>